<dbReference type="EMBL" id="HACA01022800">
    <property type="protein sequence ID" value="CDW40161.1"/>
    <property type="molecule type" value="Transcribed_RNA"/>
</dbReference>
<reference evidence="1" key="1">
    <citation type="submission" date="2014-05" db="EMBL/GenBank/DDBJ databases">
        <authorList>
            <person name="Chronopoulou M."/>
        </authorList>
    </citation>
    <scope>NUCLEOTIDE SEQUENCE</scope>
    <source>
        <tissue evidence="1">Whole organism</tissue>
    </source>
</reference>
<accession>A0A0K2UQZ6</accession>
<name>A0A0K2UQZ6_LEPSM</name>
<protein>
    <submittedName>
        <fullName evidence="1">Uncharacterized protein</fullName>
    </submittedName>
</protein>
<organism evidence="1">
    <name type="scientific">Lepeophtheirus salmonis</name>
    <name type="common">Salmon louse</name>
    <name type="synonym">Caligus salmonis</name>
    <dbReference type="NCBI Taxonomy" id="72036"/>
    <lineage>
        <taxon>Eukaryota</taxon>
        <taxon>Metazoa</taxon>
        <taxon>Ecdysozoa</taxon>
        <taxon>Arthropoda</taxon>
        <taxon>Crustacea</taxon>
        <taxon>Multicrustacea</taxon>
        <taxon>Hexanauplia</taxon>
        <taxon>Copepoda</taxon>
        <taxon>Siphonostomatoida</taxon>
        <taxon>Caligidae</taxon>
        <taxon>Lepeophtheirus</taxon>
    </lineage>
</organism>
<evidence type="ECO:0000313" key="1">
    <source>
        <dbReference type="EMBL" id="CDW40161.1"/>
    </source>
</evidence>
<proteinExistence type="predicted"/>
<sequence length="91" mass="9453">MTILVSVSVFGELPVGDSSVGESLVGESSVGESLVGESSDPVLRGIVTSRVSVKNESAVVSFSSHLIPVSHFLDSLSKPLHFPVSQTLSLN</sequence>
<dbReference type="AlphaFoldDB" id="A0A0K2UQZ6"/>